<keyword evidence="5" id="KW-0597">Phosphoprotein</keyword>
<feature type="domain" description="Histidine kinase" evidence="13">
    <location>
        <begin position="825"/>
        <end position="1039"/>
    </location>
</feature>
<keyword evidence="7" id="KW-0547">Nucleotide-binding</keyword>
<evidence type="ECO:0000256" key="8">
    <source>
        <dbReference type="ARBA" id="ARBA00022777"/>
    </source>
</evidence>
<evidence type="ECO:0000313" key="14">
    <source>
        <dbReference type="EMBL" id="MBT1701367.1"/>
    </source>
</evidence>
<evidence type="ECO:0000256" key="9">
    <source>
        <dbReference type="ARBA" id="ARBA00022840"/>
    </source>
</evidence>
<dbReference type="InterPro" id="IPR015943">
    <property type="entry name" value="WD40/YVTN_repeat-like_dom_sf"/>
</dbReference>
<evidence type="ECO:0000256" key="12">
    <source>
        <dbReference type="SAM" id="Coils"/>
    </source>
</evidence>
<dbReference type="InterPro" id="IPR005467">
    <property type="entry name" value="His_kinase_dom"/>
</dbReference>
<dbReference type="SMART" id="SM00387">
    <property type="entry name" value="HATPase_c"/>
    <property type="match status" value="1"/>
</dbReference>
<reference evidence="14 15" key="1">
    <citation type="submission" date="2021-05" db="EMBL/GenBank/DDBJ databases">
        <title>A Polyphasic approach of four new species of the genus Ohtaekwangia: Ohtaekwangia histidinii sp. nov., Ohtaekwangia cretensis sp. nov., Ohtaekwangia indiensis sp. nov., Ohtaekwangia reichenbachii sp. nov. from diverse environment.</title>
        <authorList>
            <person name="Octaviana S."/>
        </authorList>
    </citation>
    <scope>NUCLEOTIDE SEQUENCE [LARGE SCALE GENOMIC DNA]</scope>
    <source>
        <strain evidence="14 15">PWU4</strain>
    </source>
</reference>
<evidence type="ECO:0000256" key="4">
    <source>
        <dbReference type="ARBA" id="ARBA00022475"/>
    </source>
</evidence>
<gene>
    <name evidence="14" type="ORF">KK083_31025</name>
</gene>
<keyword evidence="8" id="KW-0418">Kinase</keyword>
<accession>A0AAP2DUS8</accession>
<dbReference type="InterPro" id="IPR013783">
    <property type="entry name" value="Ig-like_fold"/>
</dbReference>
<keyword evidence="12" id="KW-0175">Coiled coil</keyword>
<dbReference type="SUPFAM" id="SSF55874">
    <property type="entry name" value="ATPase domain of HSP90 chaperone/DNA topoisomerase II/histidine kinase"/>
    <property type="match status" value="1"/>
</dbReference>
<evidence type="ECO:0000256" key="5">
    <source>
        <dbReference type="ARBA" id="ARBA00022553"/>
    </source>
</evidence>
<dbReference type="SMART" id="SM00388">
    <property type="entry name" value="HisKA"/>
    <property type="match status" value="1"/>
</dbReference>
<dbReference type="InterPro" id="IPR004358">
    <property type="entry name" value="Sig_transdc_His_kin-like_C"/>
</dbReference>
<feature type="coiled-coil region" evidence="12">
    <location>
        <begin position="791"/>
        <end position="818"/>
    </location>
</feature>
<dbReference type="SUPFAM" id="SSF63829">
    <property type="entry name" value="Calcium-dependent phosphotriesterase"/>
    <property type="match status" value="3"/>
</dbReference>
<dbReference type="InterPro" id="IPR003594">
    <property type="entry name" value="HATPase_dom"/>
</dbReference>
<evidence type="ECO:0000256" key="11">
    <source>
        <dbReference type="ARBA" id="ARBA00023136"/>
    </source>
</evidence>
<evidence type="ECO:0000259" key="13">
    <source>
        <dbReference type="PROSITE" id="PS50109"/>
    </source>
</evidence>
<keyword evidence="9" id="KW-0067">ATP-binding</keyword>
<dbReference type="InterPro" id="IPR036097">
    <property type="entry name" value="HisK_dim/P_sf"/>
</dbReference>
<dbReference type="EMBL" id="JAHESF010000068">
    <property type="protein sequence ID" value="MBT1701367.1"/>
    <property type="molecule type" value="Genomic_DNA"/>
</dbReference>
<dbReference type="Gene3D" id="2.60.40.10">
    <property type="entry name" value="Immunoglobulins"/>
    <property type="match status" value="1"/>
</dbReference>
<comment type="subcellular location">
    <subcellularLocation>
        <location evidence="2">Cell membrane</location>
    </subcellularLocation>
</comment>
<dbReference type="FunFam" id="3.30.565.10:FF:000023">
    <property type="entry name" value="PAS domain-containing sensor histidine kinase"/>
    <property type="match status" value="1"/>
</dbReference>
<comment type="catalytic activity">
    <reaction evidence="1">
        <text>ATP + protein L-histidine = ADP + protein N-phospho-L-histidine.</text>
        <dbReference type="EC" id="2.7.13.3"/>
    </reaction>
</comment>
<keyword evidence="4" id="KW-1003">Cell membrane</keyword>
<keyword evidence="11" id="KW-0472">Membrane</keyword>
<dbReference type="EC" id="2.7.13.3" evidence="3"/>
<keyword evidence="15" id="KW-1185">Reference proteome</keyword>
<evidence type="ECO:0000313" key="15">
    <source>
        <dbReference type="Proteomes" id="UP001319200"/>
    </source>
</evidence>
<dbReference type="PRINTS" id="PR00344">
    <property type="entry name" value="BCTRLSENSOR"/>
</dbReference>
<name>A0AAP2DUS8_9BACT</name>
<dbReference type="Pfam" id="PF07494">
    <property type="entry name" value="Reg_prop"/>
    <property type="match status" value="3"/>
</dbReference>
<proteinExistence type="predicted"/>
<evidence type="ECO:0000256" key="1">
    <source>
        <dbReference type="ARBA" id="ARBA00000085"/>
    </source>
</evidence>
<dbReference type="GO" id="GO:0005886">
    <property type="term" value="C:plasma membrane"/>
    <property type="evidence" value="ECO:0007669"/>
    <property type="project" value="UniProtKB-SubCell"/>
</dbReference>
<evidence type="ECO:0000256" key="7">
    <source>
        <dbReference type="ARBA" id="ARBA00022741"/>
    </source>
</evidence>
<dbReference type="AlphaFoldDB" id="A0AAP2DUS8"/>
<dbReference type="PROSITE" id="PS50109">
    <property type="entry name" value="HIS_KIN"/>
    <property type="match status" value="1"/>
</dbReference>
<evidence type="ECO:0000256" key="3">
    <source>
        <dbReference type="ARBA" id="ARBA00012438"/>
    </source>
</evidence>
<dbReference type="Pfam" id="PF02518">
    <property type="entry name" value="HATPase_c"/>
    <property type="match status" value="1"/>
</dbReference>
<dbReference type="RefSeq" id="WP_254170050.1">
    <property type="nucleotide sequence ID" value="NZ_JAHESF010000068.1"/>
</dbReference>
<dbReference type="Gene3D" id="1.10.287.130">
    <property type="match status" value="1"/>
</dbReference>
<dbReference type="Gene3D" id="3.30.565.10">
    <property type="entry name" value="Histidine kinase-like ATPase, C-terminal domain"/>
    <property type="match status" value="1"/>
</dbReference>
<evidence type="ECO:0000256" key="6">
    <source>
        <dbReference type="ARBA" id="ARBA00022679"/>
    </source>
</evidence>
<keyword evidence="6" id="KW-0808">Transferase</keyword>
<dbReference type="PANTHER" id="PTHR43547:SF2">
    <property type="entry name" value="HYBRID SIGNAL TRANSDUCTION HISTIDINE KINASE C"/>
    <property type="match status" value="1"/>
</dbReference>
<protein>
    <recommendedName>
        <fullName evidence="3">histidine kinase</fullName>
        <ecNumber evidence="3">2.7.13.3</ecNumber>
    </recommendedName>
</protein>
<evidence type="ECO:0000256" key="10">
    <source>
        <dbReference type="ARBA" id="ARBA00023012"/>
    </source>
</evidence>
<organism evidence="14 15">
    <name type="scientific">Chryseosolibacter histidini</name>
    <dbReference type="NCBI Taxonomy" id="2782349"/>
    <lineage>
        <taxon>Bacteria</taxon>
        <taxon>Pseudomonadati</taxon>
        <taxon>Bacteroidota</taxon>
        <taxon>Cytophagia</taxon>
        <taxon>Cytophagales</taxon>
        <taxon>Chryseotaleaceae</taxon>
        <taxon>Chryseosolibacter</taxon>
    </lineage>
</organism>
<dbReference type="SUPFAM" id="SSF47384">
    <property type="entry name" value="Homodimeric domain of signal transducing histidine kinase"/>
    <property type="match status" value="1"/>
</dbReference>
<dbReference type="InterPro" id="IPR011110">
    <property type="entry name" value="Reg_prop"/>
</dbReference>
<keyword evidence="10" id="KW-0902">Two-component regulatory system</keyword>
<dbReference type="PANTHER" id="PTHR43547">
    <property type="entry name" value="TWO-COMPONENT HISTIDINE KINASE"/>
    <property type="match status" value="1"/>
</dbReference>
<dbReference type="CDD" id="cd00082">
    <property type="entry name" value="HisKA"/>
    <property type="match status" value="1"/>
</dbReference>
<dbReference type="Pfam" id="PF00512">
    <property type="entry name" value="HisKA"/>
    <property type="match status" value="1"/>
</dbReference>
<sequence>MAGSYSLFLRIRIWAIFFGLVLMPGYLCMAQENIRFDRLSVIDGLSQSDIRCMIQDKFGFLWVGTRDGLNRYDGLEFHRYRRDKNDSTSLQFNQIWSLTTDRSGDIWISSTGGISIYDYRRNSFQNFVPADQELWDTDVNHILLTGAHTALLSTNKGLVSFDRKQGRFFIDDDLRKFKGMRVAHAGWTSAHGLWVATAKGVFVRPASEPDWKTLLEDHSVYRIDFDSNGKVYLSTSGGLYSYDQAQQKLEQIVATPVTEVTRVRNGDLWVATYKVIVLDNNDALKYVLHHDKFNENSLSEDRARVLYQTRDDVIWVGTFGYGLNKFNPDLARFSYLNDQTSIPLSGNYVSAIFTRDDSTVLVGTSRGMDVVDLRKKSAKHFSSDRDLFQIFKIISDRDNNIWVSTSMGLMQYSGNKLVSRNSTLRGVYSFAEWDNTSLIVATRLDGIYLFNKTSGATTLFIAAKDLPEEISSLLVEENHVWVGCKDGLKRYDRSGQLMQHFTARNDVPGTLHASFVKSIFRDSKKDLWVGTWGGGLSKLNTDSTFTTYTEDNGLPNNVVYGIVEDRSGILWLSTNLGLSAFDPRRAQFRNFDFFDGLQSNEFNTGAYFGSPGGKMYFGGVNGLSFFDPAEVLKPDVVPPVLRTSITINGKPLAFKESDSLKNVLFTSAVTSGWKENDVGVTFTAIDFRYPQKHHFQYAVKDTTWYDIGNRRSLELINLPSGLHELKIRTGRPGGNWSRGEVLLTIDIIPPLWERPWFRIVGALVFLSLIFSVYRYRVVRLKAANSALNKLVNERTMEIQAMNEEIASQNDQLHELVQELEAFSYSVSHDLRAPLRSVIGYARMLDEDLGGTLDEESRRNLDIVQQNAARMNDLINDLLEFSKLNRQEVKKTEFNTESQLRKNILPEIGISMQHKAKINVNTLPAVYADPKLLSQVWINLISNAIKYSAKKEDPVVEIGSYREQDQVVFYVKDNGVGFDMKYVDKLFGVFQRLHRVEDFAGTGVGLALVQRIVTRHGGRVWAEGKVNEGATFSFSLPDVK</sequence>
<dbReference type="Gene3D" id="2.130.10.10">
    <property type="entry name" value="YVTN repeat-like/Quinoprotein amine dehydrogenase"/>
    <property type="match status" value="3"/>
</dbReference>
<evidence type="ECO:0000256" key="2">
    <source>
        <dbReference type="ARBA" id="ARBA00004236"/>
    </source>
</evidence>
<dbReference type="Proteomes" id="UP001319200">
    <property type="component" value="Unassembled WGS sequence"/>
</dbReference>
<dbReference type="InterPro" id="IPR036890">
    <property type="entry name" value="HATPase_C_sf"/>
</dbReference>
<dbReference type="GO" id="GO:0000155">
    <property type="term" value="F:phosphorelay sensor kinase activity"/>
    <property type="evidence" value="ECO:0007669"/>
    <property type="project" value="InterPro"/>
</dbReference>
<dbReference type="InterPro" id="IPR003661">
    <property type="entry name" value="HisK_dim/P_dom"/>
</dbReference>
<dbReference type="GO" id="GO:0005524">
    <property type="term" value="F:ATP binding"/>
    <property type="evidence" value="ECO:0007669"/>
    <property type="project" value="UniProtKB-KW"/>
</dbReference>
<comment type="caution">
    <text evidence="14">The sequence shown here is derived from an EMBL/GenBank/DDBJ whole genome shotgun (WGS) entry which is preliminary data.</text>
</comment>